<name>A0AAE0VIA9_9BIVA</name>
<dbReference type="Proteomes" id="UP001195483">
    <property type="component" value="Unassembled WGS sequence"/>
</dbReference>
<evidence type="ECO:0000256" key="1">
    <source>
        <dbReference type="ARBA" id="ARBA00023157"/>
    </source>
</evidence>
<dbReference type="EMBL" id="JAEAOA010000236">
    <property type="protein sequence ID" value="KAK3578671.1"/>
    <property type="molecule type" value="Genomic_DNA"/>
</dbReference>
<comment type="caution">
    <text evidence="2">Lacks conserved residue(s) required for the propagation of feature annotation.</text>
</comment>
<reference evidence="6" key="1">
    <citation type="journal article" date="2021" name="Genome Biol. Evol.">
        <title>A High-Quality Reference Genome for a Parasitic Bivalve with Doubly Uniparental Inheritance (Bivalvia: Unionida).</title>
        <authorList>
            <person name="Smith C.H."/>
        </authorList>
    </citation>
    <scope>NUCLEOTIDE SEQUENCE</scope>
    <source>
        <strain evidence="6">CHS0354</strain>
    </source>
</reference>
<reference evidence="6" key="3">
    <citation type="submission" date="2023-05" db="EMBL/GenBank/DDBJ databases">
        <authorList>
            <person name="Smith C.H."/>
        </authorList>
    </citation>
    <scope>NUCLEOTIDE SEQUENCE</scope>
    <source>
        <strain evidence="6">CHS0354</strain>
        <tissue evidence="6">Mantle</tissue>
    </source>
</reference>
<evidence type="ECO:0000256" key="2">
    <source>
        <dbReference type="PROSITE-ProRule" id="PRU00302"/>
    </source>
</evidence>
<dbReference type="Gene3D" id="2.10.70.10">
    <property type="entry name" value="Complement Module, domain 1"/>
    <property type="match status" value="2"/>
</dbReference>
<feature type="domain" description="Sushi" evidence="5">
    <location>
        <begin position="156"/>
        <end position="214"/>
    </location>
</feature>
<dbReference type="InterPro" id="IPR035976">
    <property type="entry name" value="Sushi/SCR/CCP_sf"/>
</dbReference>
<evidence type="ECO:0000256" key="4">
    <source>
        <dbReference type="SAM" id="SignalP"/>
    </source>
</evidence>
<feature type="transmembrane region" description="Helical" evidence="3">
    <location>
        <begin position="295"/>
        <end position="318"/>
    </location>
</feature>
<keyword evidence="3" id="KW-1133">Transmembrane helix</keyword>
<dbReference type="InterPro" id="IPR000436">
    <property type="entry name" value="Sushi_SCR_CCP_dom"/>
</dbReference>
<dbReference type="SMART" id="SM00032">
    <property type="entry name" value="CCP"/>
    <property type="match status" value="3"/>
</dbReference>
<dbReference type="PROSITE" id="PS50923">
    <property type="entry name" value="SUSHI"/>
    <property type="match status" value="3"/>
</dbReference>
<comment type="caution">
    <text evidence="6">The sequence shown here is derived from an EMBL/GenBank/DDBJ whole genome shotgun (WGS) entry which is preliminary data.</text>
</comment>
<sequence>MFIFSKNRLIHFLLMWILSIRSVTTSCDIHIPHGDMTGWCKTVGQPCPYSCHEGYKEHDLVSWLKCSTSGQWVPWLQSHFYDANFSVEDLCTPKPCPTTVSKGTLSTDCKAVVGSICNFSCEVGYVRNISVSELTCQTSTEWSPDLRSLCLRPDGLQCPYAVPKGYLNLACIREPGYTCNFVCNKGYQSSISPSKITCGSNLKWNYDLGSLCKGNRLCPDKVHGGYINWKCNRIPQESCTYDCYQGYLKNSSITWLTCQENGLWDVDANSLCTESEAIYSLKATTSTVPRNDLSIVGIAVGGCIIGTILVTVCVVLIIQRSSLRTSHGRRLFGHVSSRCMQPTGQYDTSIVQNHNTNITGVAAPNEPYVHSFDSRIDIISSKYSGLPPSYSQIQVTSKEYPPTYEQVVANPTRFFL</sequence>
<keyword evidence="2" id="KW-0768">Sushi</keyword>
<gene>
    <name evidence="6" type="ORF">CHS0354_002977</name>
</gene>
<feature type="chain" id="PRO_5042249224" description="Sushi domain-containing protein" evidence="4">
    <location>
        <begin position="26"/>
        <end position="416"/>
    </location>
</feature>
<keyword evidence="7" id="KW-1185">Reference proteome</keyword>
<dbReference type="Pfam" id="PF00084">
    <property type="entry name" value="Sushi"/>
    <property type="match status" value="2"/>
</dbReference>
<evidence type="ECO:0000259" key="5">
    <source>
        <dbReference type="PROSITE" id="PS50923"/>
    </source>
</evidence>
<protein>
    <recommendedName>
        <fullName evidence="5">Sushi domain-containing protein</fullName>
    </recommendedName>
</protein>
<feature type="signal peptide" evidence="4">
    <location>
        <begin position="1"/>
        <end position="25"/>
    </location>
</feature>
<reference evidence="6" key="2">
    <citation type="journal article" date="2021" name="Genome Biol. Evol.">
        <title>Developing a high-quality reference genome for a parasitic bivalve with doubly uniparental inheritance (Bivalvia: Unionida).</title>
        <authorList>
            <person name="Smith C.H."/>
        </authorList>
    </citation>
    <scope>NUCLEOTIDE SEQUENCE</scope>
    <source>
        <strain evidence="6">CHS0354</strain>
        <tissue evidence="6">Mantle</tissue>
    </source>
</reference>
<proteinExistence type="predicted"/>
<dbReference type="AlphaFoldDB" id="A0AAE0VIA9"/>
<keyword evidence="1" id="KW-1015">Disulfide bond</keyword>
<evidence type="ECO:0000313" key="7">
    <source>
        <dbReference type="Proteomes" id="UP001195483"/>
    </source>
</evidence>
<keyword evidence="4" id="KW-0732">Signal</keyword>
<evidence type="ECO:0000256" key="3">
    <source>
        <dbReference type="SAM" id="Phobius"/>
    </source>
</evidence>
<organism evidence="6 7">
    <name type="scientific">Potamilus streckersoni</name>
    <dbReference type="NCBI Taxonomy" id="2493646"/>
    <lineage>
        <taxon>Eukaryota</taxon>
        <taxon>Metazoa</taxon>
        <taxon>Spiralia</taxon>
        <taxon>Lophotrochozoa</taxon>
        <taxon>Mollusca</taxon>
        <taxon>Bivalvia</taxon>
        <taxon>Autobranchia</taxon>
        <taxon>Heteroconchia</taxon>
        <taxon>Palaeoheterodonta</taxon>
        <taxon>Unionida</taxon>
        <taxon>Unionoidea</taxon>
        <taxon>Unionidae</taxon>
        <taxon>Ambleminae</taxon>
        <taxon>Lampsilini</taxon>
        <taxon>Potamilus</taxon>
    </lineage>
</organism>
<keyword evidence="3" id="KW-0812">Transmembrane</keyword>
<evidence type="ECO:0000313" key="6">
    <source>
        <dbReference type="EMBL" id="KAK3578671.1"/>
    </source>
</evidence>
<dbReference type="SUPFAM" id="SSF57535">
    <property type="entry name" value="Complement control module/SCR domain"/>
    <property type="match status" value="2"/>
</dbReference>
<accession>A0AAE0VIA9</accession>
<dbReference type="CDD" id="cd00033">
    <property type="entry name" value="CCP"/>
    <property type="match status" value="1"/>
</dbReference>
<feature type="domain" description="Sushi" evidence="5">
    <location>
        <begin position="94"/>
        <end position="152"/>
    </location>
</feature>
<keyword evidence="3" id="KW-0472">Membrane</keyword>
<feature type="domain" description="Sushi" evidence="5">
    <location>
        <begin position="216"/>
        <end position="274"/>
    </location>
</feature>